<dbReference type="EMBL" id="CAXHTB010000024">
    <property type="protein sequence ID" value="CAL0332785.1"/>
    <property type="molecule type" value="Genomic_DNA"/>
</dbReference>
<dbReference type="PANTHER" id="PTHR43991:SF21">
    <property type="entry name" value="GAMYB-BINDING PROTEIN"/>
    <property type="match status" value="1"/>
</dbReference>
<dbReference type="PANTHER" id="PTHR43991">
    <property type="entry name" value="WD REPEAT PROTEIN (AFU_ORTHOLOGUE AFUA_8G05640)-RELATED"/>
    <property type="match status" value="1"/>
</dbReference>
<keyword evidence="2" id="KW-1185">Reference proteome</keyword>
<organism evidence="1 2">
    <name type="scientific">Lupinus luteus</name>
    <name type="common">European yellow lupine</name>
    <dbReference type="NCBI Taxonomy" id="3873"/>
    <lineage>
        <taxon>Eukaryota</taxon>
        <taxon>Viridiplantae</taxon>
        <taxon>Streptophyta</taxon>
        <taxon>Embryophyta</taxon>
        <taxon>Tracheophyta</taxon>
        <taxon>Spermatophyta</taxon>
        <taxon>Magnoliopsida</taxon>
        <taxon>eudicotyledons</taxon>
        <taxon>Gunneridae</taxon>
        <taxon>Pentapetalae</taxon>
        <taxon>rosids</taxon>
        <taxon>fabids</taxon>
        <taxon>Fabales</taxon>
        <taxon>Fabaceae</taxon>
        <taxon>Papilionoideae</taxon>
        <taxon>50 kb inversion clade</taxon>
        <taxon>genistoids sensu lato</taxon>
        <taxon>core genistoids</taxon>
        <taxon>Genisteae</taxon>
        <taxon>Lupinus</taxon>
    </lineage>
</organism>
<dbReference type="AlphaFoldDB" id="A0AAV1YIM3"/>
<accession>A0AAV1YIM3</accession>
<evidence type="ECO:0000313" key="1">
    <source>
        <dbReference type="EMBL" id="CAL0332785.1"/>
    </source>
</evidence>
<comment type="caution">
    <text evidence="1">The sequence shown here is derived from an EMBL/GenBank/DDBJ whole genome shotgun (WGS) entry which is preliminary data.</text>
</comment>
<protein>
    <submittedName>
        <fullName evidence="1">Uncharacterized protein</fullName>
    </submittedName>
</protein>
<sequence>MQLRNLVWATSKHDVHPISHYSVMHWSLLTGNSSEIINFAGHVAPTQFIDVTHVRVILKPGFFFAIIRNLQELVMLVEN</sequence>
<reference evidence="1 2" key="1">
    <citation type="submission" date="2024-03" db="EMBL/GenBank/DDBJ databases">
        <authorList>
            <person name="Martinez-Hernandez J."/>
        </authorList>
    </citation>
    <scope>NUCLEOTIDE SEQUENCE [LARGE SCALE GENOMIC DNA]</scope>
</reference>
<evidence type="ECO:0000313" key="2">
    <source>
        <dbReference type="Proteomes" id="UP001497480"/>
    </source>
</evidence>
<gene>
    <name evidence="1" type="ORF">LLUT_LOCUS33845</name>
</gene>
<dbReference type="Proteomes" id="UP001497480">
    <property type="component" value="Unassembled WGS sequence"/>
</dbReference>
<proteinExistence type="predicted"/>
<name>A0AAV1YIM3_LUPLU</name>